<dbReference type="EMBL" id="RBXR01000001">
    <property type="protein sequence ID" value="RKT70789.1"/>
    <property type="molecule type" value="Genomic_DNA"/>
</dbReference>
<dbReference type="Proteomes" id="UP000272729">
    <property type="component" value="Unassembled WGS sequence"/>
</dbReference>
<reference evidence="3 4" key="1">
    <citation type="submission" date="2018-10" db="EMBL/GenBank/DDBJ databases">
        <title>Sequencing the genomes of 1000 actinobacteria strains.</title>
        <authorList>
            <person name="Klenk H.-P."/>
        </authorList>
    </citation>
    <scope>NUCLEOTIDE SEQUENCE [LARGE SCALE GENOMIC DNA]</scope>
    <source>
        <strain evidence="3 4">DSM 43911</strain>
    </source>
</reference>
<evidence type="ECO:0000256" key="1">
    <source>
        <dbReference type="SAM" id="MobiDB-lite"/>
    </source>
</evidence>
<dbReference type="RefSeq" id="WP_121223218.1">
    <property type="nucleotide sequence ID" value="NZ_JBIUBA010000029.1"/>
</dbReference>
<dbReference type="SUPFAM" id="SSF109998">
    <property type="entry name" value="Triger factor/SurA peptide-binding domain-like"/>
    <property type="match status" value="1"/>
</dbReference>
<evidence type="ECO:0000256" key="2">
    <source>
        <dbReference type="SAM" id="SignalP"/>
    </source>
</evidence>
<dbReference type="AlphaFoldDB" id="A0A495XAY7"/>
<sequence>MRTVQRRFTLVGAAVALLVAGCGTGPSQVGAAAIVGDSVIPLEQVQQRLDTIRKKEPEAQKLQDQHKFDEVSRIAMSNYLRHELLVRAADRQGVTVSEDAVTKALADAGGPETASEGTVYDPTTIRERVKDQLLAVELGRKYVDKMEVTFDYFYAKDGTDAKDKAKQVEKDPAKMAEFVKAAPQSPDGRQLSGQGEKVHSAEVPRFAATPLFGVDPGTVVAFEPEKNNSQWIVAYVTEFKDNARQRGEASTEQLEPRTLESIGVRLARRLAGDPEIKVNPRFGVWDPSDNACAASEDTLSGYQAPVRSKS</sequence>
<dbReference type="Pfam" id="PF13624">
    <property type="entry name" value="SurA_N_3"/>
    <property type="match status" value="1"/>
</dbReference>
<keyword evidence="2" id="KW-0732">Signal</keyword>
<organism evidence="3 4">
    <name type="scientific">Saccharothrix variisporea</name>
    <dbReference type="NCBI Taxonomy" id="543527"/>
    <lineage>
        <taxon>Bacteria</taxon>
        <taxon>Bacillati</taxon>
        <taxon>Actinomycetota</taxon>
        <taxon>Actinomycetes</taxon>
        <taxon>Pseudonocardiales</taxon>
        <taxon>Pseudonocardiaceae</taxon>
        <taxon>Saccharothrix</taxon>
    </lineage>
</organism>
<comment type="caution">
    <text evidence="3">The sequence shown here is derived from an EMBL/GenBank/DDBJ whole genome shotgun (WGS) entry which is preliminary data.</text>
</comment>
<evidence type="ECO:0000313" key="3">
    <source>
        <dbReference type="EMBL" id="RKT70789.1"/>
    </source>
</evidence>
<feature type="chain" id="PRO_5019822966" evidence="2">
    <location>
        <begin position="32"/>
        <end position="310"/>
    </location>
</feature>
<name>A0A495XAY7_9PSEU</name>
<protein>
    <submittedName>
        <fullName evidence="3">SurA-like protein</fullName>
    </submittedName>
</protein>
<dbReference type="InterPro" id="IPR027304">
    <property type="entry name" value="Trigger_fact/SurA_dom_sf"/>
</dbReference>
<dbReference type="OrthoDB" id="5175106at2"/>
<gene>
    <name evidence="3" type="ORF">DFJ66_4061</name>
</gene>
<proteinExistence type="predicted"/>
<dbReference type="PROSITE" id="PS51257">
    <property type="entry name" value="PROKAR_LIPOPROTEIN"/>
    <property type="match status" value="1"/>
</dbReference>
<keyword evidence="4" id="KW-1185">Reference proteome</keyword>
<evidence type="ECO:0000313" key="4">
    <source>
        <dbReference type="Proteomes" id="UP000272729"/>
    </source>
</evidence>
<feature type="signal peptide" evidence="2">
    <location>
        <begin position="1"/>
        <end position="31"/>
    </location>
</feature>
<dbReference type="Gene3D" id="1.10.4030.10">
    <property type="entry name" value="Porin chaperone SurA, peptide-binding domain"/>
    <property type="match status" value="1"/>
</dbReference>
<feature type="region of interest" description="Disordered" evidence="1">
    <location>
        <begin position="287"/>
        <end position="310"/>
    </location>
</feature>
<accession>A0A495XAY7</accession>